<gene>
    <name evidence="2" type="ORF">MAXJ12_03068</name>
</gene>
<accession>H0HKF8</accession>
<protein>
    <submittedName>
        <fullName evidence="2">Uncharacterized protein</fullName>
    </submittedName>
</protein>
<dbReference type="Proteomes" id="UP000003250">
    <property type="component" value="Unassembled WGS sequence"/>
</dbReference>
<dbReference type="AlphaFoldDB" id="H0HKF8"/>
<dbReference type="EMBL" id="AHAM01000027">
    <property type="protein sequence ID" value="EHK58656.1"/>
    <property type="molecule type" value="Genomic_DNA"/>
</dbReference>
<reference evidence="2 3" key="1">
    <citation type="journal article" date="2012" name="J. Bacteriol.">
        <title>Draft Genome Sequence of Mesorhizobium alhagi CCNWXJ12-2T, a Novel Salt-Resistant Species Isolated from the Desert of Northwestern China.</title>
        <authorList>
            <person name="Zhou M."/>
            <person name="Chen W."/>
            <person name="Chen H."/>
            <person name="Wei G."/>
        </authorList>
    </citation>
    <scope>NUCLEOTIDE SEQUENCE [LARGE SCALE GENOMIC DNA]</scope>
    <source>
        <strain evidence="2 3">CCNWXJ12-2</strain>
    </source>
</reference>
<sequence>MLRLLLLGLIGVAAYRIGSEFLRTIPSDFEPVPAPAGNPEQSRTTGQRQSNSGSRGGHVGDR</sequence>
<proteinExistence type="predicted"/>
<name>H0HKF8_9HYPH</name>
<organism evidence="2 3">
    <name type="scientific">Mesorhizobium alhagi CCNWXJ12-2</name>
    <dbReference type="NCBI Taxonomy" id="1107882"/>
    <lineage>
        <taxon>Bacteria</taxon>
        <taxon>Pseudomonadati</taxon>
        <taxon>Pseudomonadota</taxon>
        <taxon>Alphaproteobacteria</taxon>
        <taxon>Hyphomicrobiales</taxon>
        <taxon>Phyllobacteriaceae</taxon>
        <taxon>Allomesorhizobium</taxon>
    </lineage>
</organism>
<feature type="region of interest" description="Disordered" evidence="1">
    <location>
        <begin position="26"/>
        <end position="62"/>
    </location>
</feature>
<dbReference type="PATRIC" id="fig|1107882.3.peg.606"/>
<keyword evidence="3" id="KW-1185">Reference proteome</keyword>
<evidence type="ECO:0000313" key="2">
    <source>
        <dbReference type="EMBL" id="EHK58656.1"/>
    </source>
</evidence>
<evidence type="ECO:0000256" key="1">
    <source>
        <dbReference type="SAM" id="MobiDB-lite"/>
    </source>
</evidence>
<evidence type="ECO:0000313" key="3">
    <source>
        <dbReference type="Proteomes" id="UP000003250"/>
    </source>
</evidence>